<evidence type="ECO:0000313" key="1">
    <source>
        <dbReference type="EMBL" id="RXJ64034.1"/>
    </source>
</evidence>
<name>A0A4Q0Y469_9BACT</name>
<protein>
    <recommendedName>
        <fullName evidence="3">SIMPL domain-containing protein</fullName>
    </recommendedName>
</protein>
<dbReference type="AlphaFoldDB" id="A0A4Q0Y469"/>
<proteinExistence type="predicted"/>
<dbReference type="EMBL" id="PDKO01000002">
    <property type="protein sequence ID" value="RXJ64034.1"/>
    <property type="molecule type" value="Genomic_DNA"/>
</dbReference>
<dbReference type="STRING" id="877500.GCA_000935065_02946"/>
<evidence type="ECO:0008006" key="3">
    <source>
        <dbReference type="Google" id="ProtNLM"/>
    </source>
</evidence>
<accession>A0A4Q0Y469</accession>
<reference evidence="1 2" key="1">
    <citation type="submission" date="2017-10" db="EMBL/GenBank/DDBJ databases">
        <title>Genomics of the genus Arcobacter.</title>
        <authorList>
            <person name="Perez-Cataluna A."/>
            <person name="Figueras M.J."/>
        </authorList>
    </citation>
    <scope>NUCLEOTIDE SEQUENCE [LARGE SCALE GENOMIC DNA]</scope>
    <source>
        <strain evidence="1 2">DSM 24636</strain>
    </source>
</reference>
<gene>
    <name evidence="1" type="ORF">CRV06_03590</name>
</gene>
<sequence>MKFLNLLLIPASLFSFELEFSKEFTHQLPHDTLSAKLLITIEDETESIVNNRFKVFSKKINSFDKVEKKLEKFNIKPRYRHLDSTPRIIGYKGELKYELNSYKARDMHDFISEVTELKKYRDTNVSVSNLAWSVREDTYNVTLDLLRLEAINWADRYANNLSNDLNKNCVVRKIVIDKDIINDAKNKNILYSSSFTGSKGFDVPDAKEERVTVYSKYFMECK</sequence>
<dbReference type="RefSeq" id="WP_044419031.1">
    <property type="nucleotide sequence ID" value="NZ_CP041070.1"/>
</dbReference>
<comment type="caution">
    <text evidence="1">The sequence shown here is derived from an EMBL/GenBank/DDBJ whole genome shotgun (WGS) entry which is preliminary data.</text>
</comment>
<keyword evidence="2" id="KW-1185">Reference proteome</keyword>
<dbReference type="Proteomes" id="UP000290191">
    <property type="component" value="Unassembled WGS sequence"/>
</dbReference>
<evidence type="ECO:0000313" key="2">
    <source>
        <dbReference type="Proteomes" id="UP000290191"/>
    </source>
</evidence>
<organism evidence="1 2">
    <name type="scientific">Halarcobacter anaerophilus</name>
    <dbReference type="NCBI Taxonomy" id="877500"/>
    <lineage>
        <taxon>Bacteria</taxon>
        <taxon>Pseudomonadati</taxon>
        <taxon>Campylobacterota</taxon>
        <taxon>Epsilonproteobacteria</taxon>
        <taxon>Campylobacterales</taxon>
        <taxon>Arcobacteraceae</taxon>
        <taxon>Halarcobacter</taxon>
    </lineage>
</organism>
<dbReference type="OrthoDB" id="5348452at2"/>